<organism evidence="1">
    <name type="scientific">Arundo donax</name>
    <name type="common">Giant reed</name>
    <name type="synonym">Donax arundinaceus</name>
    <dbReference type="NCBI Taxonomy" id="35708"/>
    <lineage>
        <taxon>Eukaryota</taxon>
        <taxon>Viridiplantae</taxon>
        <taxon>Streptophyta</taxon>
        <taxon>Embryophyta</taxon>
        <taxon>Tracheophyta</taxon>
        <taxon>Spermatophyta</taxon>
        <taxon>Magnoliopsida</taxon>
        <taxon>Liliopsida</taxon>
        <taxon>Poales</taxon>
        <taxon>Poaceae</taxon>
        <taxon>PACMAD clade</taxon>
        <taxon>Arundinoideae</taxon>
        <taxon>Arundineae</taxon>
        <taxon>Arundo</taxon>
    </lineage>
</organism>
<proteinExistence type="predicted"/>
<dbReference type="EMBL" id="GBRH01281084">
    <property type="protein sequence ID" value="JAD16811.1"/>
    <property type="molecule type" value="Transcribed_RNA"/>
</dbReference>
<sequence>MIHTVQVKGKLHHDLNYIANKNSMQS</sequence>
<dbReference type="AlphaFoldDB" id="A0A0A9UI83"/>
<reference evidence="1" key="2">
    <citation type="journal article" date="2015" name="Data Brief">
        <title>Shoot transcriptome of the giant reed, Arundo donax.</title>
        <authorList>
            <person name="Barrero R.A."/>
            <person name="Guerrero F.D."/>
            <person name="Moolhuijzen P."/>
            <person name="Goolsby J.A."/>
            <person name="Tidwell J."/>
            <person name="Bellgard S.E."/>
            <person name="Bellgard M.I."/>
        </authorList>
    </citation>
    <scope>NUCLEOTIDE SEQUENCE</scope>
    <source>
        <tissue evidence="1">Shoot tissue taken approximately 20 cm above the soil surface</tissue>
    </source>
</reference>
<evidence type="ECO:0000313" key="1">
    <source>
        <dbReference type="EMBL" id="JAD16811.1"/>
    </source>
</evidence>
<reference evidence="1" key="1">
    <citation type="submission" date="2014-09" db="EMBL/GenBank/DDBJ databases">
        <authorList>
            <person name="Magalhaes I.L.F."/>
            <person name="Oliveira U."/>
            <person name="Santos F.R."/>
            <person name="Vidigal T.H.D.A."/>
            <person name="Brescovit A.D."/>
            <person name="Santos A.J."/>
        </authorList>
    </citation>
    <scope>NUCLEOTIDE SEQUENCE</scope>
    <source>
        <tissue evidence="1">Shoot tissue taken approximately 20 cm above the soil surface</tissue>
    </source>
</reference>
<accession>A0A0A9UI83</accession>
<protein>
    <submittedName>
        <fullName evidence="1">Uncharacterized protein</fullName>
    </submittedName>
</protein>
<name>A0A0A9UI83_ARUDO</name>